<proteinExistence type="predicted"/>
<evidence type="ECO:0000313" key="2">
    <source>
        <dbReference type="Proteomes" id="UP000834106"/>
    </source>
</evidence>
<accession>A0AAD1ZHB0</accession>
<protein>
    <submittedName>
        <fullName evidence="1">Uncharacterized protein</fullName>
    </submittedName>
</protein>
<keyword evidence="2" id="KW-1185">Reference proteome</keyword>
<name>A0AAD1ZHB0_9LAMI</name>
<gene>
    <name evidence="1" type="ORF">FPE_LOCUS14710</name>
</gene>
<dbReference type="AlphaFoldDB" id="A0AAD1ZHB0"/>
<dbReference type="EMBL" id="OU503044">
    <property type="protein sequence ID" value="CAI9767280.1"/>
    <property type="molecule type" value="Genomic_DNA"/>
</dbReference>
<evidence type="ECO:0000313" key="1">
    <source>
        <dbReference type="EMBL" id="CAI9767280.1"/>
    </source>
</evidence>
<sequence length="151" mass="17577">MELENFFKMTLNLYLGLRRLSLKQKPKRFKTRNVVSFISNSSGILTNCNRQPWQLQKRLQTTIPAASLPQRSGWWPGTISALAQKMLFALESKAQGFSFSFSTRVRLGDEEPEPELISLVCTPNWKFKLENSGYNPSFYWPCKYWEEMVAK</sequence>
<organism evidence="1 2">
    <name type="scientific">Fraxinus pennsylvanica</name>
    <dbReference type="NCBI Taxonomy" id="56036"/>
    <lineage>
        <taxon>Eukaryota</taxon>
        <taxon>Viridiplantae</taxon>
        <taxon>Streptophyta</taxon>
        <taxon>Embryophyta</taxon>
        <taxon>Tracheophyta</taxon>
        <taxon>Spermatophyta</taxon>
        <taxon>Magnoliopsida</taxon>
        <taxon>eudicotyledons</taxon>
        <taxon>Gunneridae</taxon>
        <taxon>Pentapetalae</taxon>
        <taxon>asterids</taxon>
        <taxon>lamiids</taxon>
        <taxon>Lamiales</taxon>
        <taxon>Oleaceae</taxon>
        <taxon>Oleeae</taxon>
        <taxon>Fraxinus</taxon>
    </lineage>
</organism>
<reference evidence="1" key="1">
    <citation type="submission" date="2023-05" db="EMBL/GenBank/DDBJ databases">
        <authorList>
            <person name="Huff M."/>
        </authorList>
    </citation>
    <scope>NUCLEOTIDE SEQUENCE</scope>
</reference>
<dbReference type="Proteomes" id="UP000834106">
    <property type="component" value="Chromosome 9"/>
</dbReference>